<accession>A0A0C2FA00</accession>
<evidence type="ECO:0008006" key="4">
    <source>
        <dbReference type="Google" id="ProtNLM"/>
    </source>
</evidence>
<keyword evidence="3" id="KW-1185">Reference proteome</keyword>
<sequence length="374" mass="43020">MSPPDGDSSHASVLGGLTLGQLAPKNIKCLTGSEQDFESWLRRFEDLVRMVNPPLPEQLKTNTLVGLLEGERFCRKIKTLPYSRREMREFMFSGVRCHVVTTEHKRLPLLEQAASEEIHVLIRHFVKLYQPNVYLCTISAALYLTSKRGLWRRLGRTWKVAYLDESFMIPKAALMSMFSRFQRARFTLTGDSEQLPPYIGVHNIPLAVDVNSRSVLNLACRYRNVPVCTVSTVYRPHVLMMRLNSDLFYEGHTSHRGDHGQRSRIGAISGYPLRDEDIARERTRGRVLLRPKTAECGTFTRQEWYVRDRINDMRARFRHMARDRRMMQGQKPDHGSPPLDSTVGAHYNSESKDGLSSERGDVNNCKYKTCFSHS</sequence>
<feature type="compositionally biased region" description="Basic and acidic residues" evidence="1">
    <location>
        <begin position="323"/>
        <end position="334"/>
    </location>
</feature>
<organism evidence="2 3">
    <name type="scientific">Ancylostoma duodenale</name>
    <dbReference type="NCBI Taxonomy" id="51022"/>
    <lineage>
        <taxon>Eukaryota</taxon>
        <taxon>Metazoa</taxon>
        <taxon>Ecdysozoa</taxon>
        <taxon>Nematoda</taxon>
        <taxon>Chromadorea</taxon>
        <taxon>Rhabditida</taxon>
        <taxon>Rhabditina</taxon>
        <taxon>Rhabditomorpha</taxon>
        <taxon>Strongyloidea</taxon>
        <taxon>Ancylostomatidae</taxon>
        <taxon>Ancylostomatinae</taxon>
        <taxon>Ancylostoma</taxon>
    </lineage>
</organism>
<dbReference type="EMBL" id="KN773135">
    <property type="protein sequence ID" value="KIH45275.1"/>
    <property type="molecule type" value="Genomic_DNA"/>
</dbReference>
<protein>
    <recommendedName>
        <fullName evidence="4">DNA2/NAM7 helicase helicase domain-containing protein</fullName>
    </recommendedName>
</protein>
<feature type="region of interest" description="Disordered" evidence="1">
    <location>
        <begin position="323"/>
        <end position="361"/>
    </location>
</feature>
<feature type="compositionally biased region" description="Basic and acidic residues" evidence="1">
    <location>
        <begin position="349"/>
        <end position="361"/>
    </location>
</feature>
<dbReference type="Gene3D" id="3.40.50.300">
    <property type="entry name" value="P-loop containing nucleotide triphosphate hydrolases"/>
    <property type="match status" value="1"/>
</dbReference>
<dbReference type="SUPFAM" id="SSF52540">
    <property type="entry name" value="P-loop containing nucleoside triphosphate hydrolases"/>
    <property type="match status" value="1"/>
</dbReference>
<feature type="non-terminal residue" evidence="2">
    <location>
        <position position="374"/>
    </location>
</feature>
<dbReference type="Proteomes" id="UP000054047">
    <property type="component" value="Unassembled WGS sequence"/>
</dbReference>
<dbReference type="OrthoDB" id="5856787at2759"/>
<dbReference type="AlphaFoldDB" id="A0A0C2FA00"/>
<reference evidence="2 3" key="1">
    <citation type="submission" date="2013-12" db="EMBL/GenBank/DDBJ databases">
        <title>Draft genome of the parsitic nematode Ancylostoma duodenale.</title>
        <authorList>
            <person name="Mitreva M."/>
        </authorList>
    </citation>
    <scope>NUCLEOTIDE SEQUENCE [LARGE SCALE GENOMIC DNA]</scope>
    <source>
        <strain evidence="2 3">Zhejiang</strain>
    </source>
</reference>
<evidence type="ECO:0000256" key="1">
    <source>
        <dbReference type="SAM" id="MobiDB-lite"/>
    </source>
</evidence>
<name>A0A0C2FA00_9BILA</name>
<evidence type="ECO:0000313" key="3">
    <source>
        <dbReference type="Proteomes" id="UP000054047"/>
    </source>
</evidence>
<evidence type="ECO:0000313" key="2">
    <source>
        <dbReference type="EMBL" id="KIH45275.1"/>
    </source>
</evidence>
<proteinExistence type="predicted"/>
<dbReference type="InterPro" id="IPR027417">
    <property type="entry name" value="P-loop_NTPase"/>
</dbReference>
<gene>
    <name evidence="2" type="ORF">ANCDUO_24687</name>
</gene>